<evidence type="ECO:0000313" key="1">
    <source>
        <dbReference type="EMBL" id="AFU68304.1"/>
    </source>
</evidence>
<sequence length="57" mass="6803">MWDAPRLSLGVFKALRDTLIFRCFVILSYKLIMSWSPKLVKTDILKLFFNHLKAFNR</sequence>
<dbReference type="EMBL" id="CP003879">
    <property type="protein sequence ID" value="AFU68304.1"/>
    <property type="molecule type" value="Genomic_DNA"/>
</dbReference>
<dbReference type="AlphaFoldDB" id="K4ID08"/>
<dbReference type="Proteomes" id="UP000008514">
    <property type="component" value="Chromosome"/>
</dbReference>
<accession>K4ID08</accession>
<gene>
    <name evidence="1" type="ordered locus">P700755_001376</name>
</gene>
<proteinExistence type="predicted"/>
<dbReference type="HOGENOM" id="CLU_2993457_0_0_10"/>
<protein>
    <submittedName>
        <fullName evidence="1">Uncharacterized protein</fullName>
    </submittedName>
</protein>
<dbReference type="STRING" id="313595.P700755_001376"/>
<keyword evidence="2" id="KW-1185">Reference proteome</keyword>
<dbReference type="KEGG" id="ptq:P700755_001376"/>
<organism evidence="1 2">
    <name type="scientific">Psychroflexus torquis (strain ATCC 700755 / CIP 106069 / ACAM 623)</name>
    <dbReference type="NCBI Taxonomy" id="313595"/>
    <lineage>
        <taxon>Bacteria</taxon>
        <taxon>Pseudomonadati</taxon>
        <taxon>Bacteroidota</taxon>
        <taxon>Flavobacteriia</taxon>
        <taxon>Flavobacteriales</taxon>
        <taxon>Flavobacteriaceae</taxon>
        <taxon>Psychroflexus</taxon>
    </lineage>
</organism>
<reference evidence="1" key="2">
    <citation type="submission" date="2012-09" db="EMBL/GenBank/DDBJ databases">
        <title>The complete sequence of Psychroflexus torquis an extreme psychrophile from sea-ice that is stimulated by light.</title>
        <authorList>
            <person name="Feng S."/>
            <person name="Powell S.M."/>
            <person name="Bowman J.P."/>
        </authorList>
    </citation>
    <scope>NUCLEOTIDE SEQUENCE [LARGE SCALE GENOMIC DNA]</scope>
    <source>
        <strain evidence="1">ATCC 700755</strain>
    </source>
</reference>
<name>K4ID08_PSYTT</name>
<evidence type="ECO:0000313" key="2">
    <source>
        <dbReference type="Proteomes" id="UP000008514"/>
    </source>
</evidence>
<reference evidence="1" key="1">
    <citation type="submission" date="2006-03" db="EMBL/GenBank/DDBJ databases">
        <authorList>
            <person name="Bowman J."/>
            <person name="Ferriera S."/>
            <person name="Johnson J."/>
            <person name="Kravitz S."/>
            <person name="Halpern A."/>
            <person name="Remington K."/>
            <person name="Beeson K."/>
            <person name="Tran B."/>
            <person name="Rogers Y.-H."/>
            <person name="Friedman R."/>
            <person name="Venter J.C."/>
        </authorList>
    </citation>
    <scope>NUCLEOTIDE SEQUENCE [LARGE SCALE GENOMIC DNA]</scope>
    <source>
        <strain evidence="1">ATCC 700755</strain>
    </source>
</reference>